<protein>
    <submittedName>
        <fullName evidence="3">Molybdopterin-synthase adenylyltransferase MoeB</fullName>
    </submittedName>
</protein>
<dbReference type="InterPro" id="IPR000594">
    <property type="entry name" value="ThiF_NAD_FAD-bd"/>
</dbReference>
<evidence type="ECO:0000256" key="1">
    <source>
        <dbReference type="ARBA" id="ARBA00009919"/>
    </source>
</evidence>
<evidence type="ECO:0000313" key="3">
    <source>
        <dbReference type="EMBL" id="AXV66299.1"/>
    </source>
</evidence>
<evidence type="ECO:0000313" key="4">
    <source>
        <dbReference type="Proteomes" id="UP000264605"/>
    </source>
</evidence>
<dbReference type="InterPro" id="IPR045886">
    <property type="entry name" value="ThiF/MoeB/HesA"/>
</dbReference>
<proteinExistence type="inferred from homology"/>
<name>A0AAD0S2J0_9GAMM</name>
<dbReference type="AlphaFoldDB" id="A0AAD0S2J0"/>
<accession>A0AAD0S2J0</accession>
<dbReference type="Pfam" id="PF00899">
    <property type="entry name" value="ThiF"/>
    <property type="match status" value="1"/>
</dbReference>
<gene>
    <name evidence="3" type="primary">moeB</name>
    <name evidence="3" type="ORF">D0907_13935</name>
</gene>
<dbReference type="CDD" id="cd00757">
    <property type="entry name" value="ThiF_MoeB_HesA_family"/>
    <property type="match status" value="1"/>
</dbReference>
<dbReference type="GO" id="GO:0005829">
    <property type="term" value="C:cytosol"/>
    <property type="evidence" value="ECO:0007669"/>
    <property type="project" value="TreeGrafter"/>
</dbReference>
<dbReference type="FunFam" id="3.40.50.720:FF:000080">
    <property type="entry name" value="Thiazole biosynthesis adenylyltransferase ThiF"/>
    <property type="match status" value="1"/>
</dbReference>
<dbReference type="Gene3D" id="3.40.50.720">
    <property type="entry name" value="NAD(P)-binding Rossmann-like Domain"/>
    <property type="match status" value="1"/>
</dbReference>
<organism evidence="3 4">
    <name type="scientific">Pseudoalteromonas lipolytica</name>
    <dbReference type="NCBI Taxonomy" id="570156"/>
    <lineage>
        <taxon>Bacteria</taxon>
        <taxon>Pseudomonadati</taxon>
        <taxon>Pseudomonadota</taxon>
        <taxon>Gammaproteobacteria</taxon>
        <taxon>Alteromonadales</taxon>
        <taxon>Pseudoalteromonadaceae</taxon>
        <taxon>Pseudoalteromonas</taxon>
    </lineage>
</organism>
<evidence type="ECO:0000259" key="2">
    <source>
        <dbReference type="Pfam" id="PF00899"/>
    </source>
</evidence>
<comment type="similarity">
    <text evidence="1">Belongs to the HesA/MoeB/ThiF family.</text>
</comment>
<dbReference type="GO" id="GO:0008146">
    <property type="term" value="F:sulfotransferase activity"/>
    <property type="evidence" value="ECO:0007669"/>
    <property type="project" value="TreeGrafter"/>
</dbReference>
<dbReference type="SUPFAM" id="SSF69572">
    <property type="entry name" value="Activating enzymes of the ubiquitin-like proteins"/>
    <property type="match status" value="1"/>
</dbReference>
<dbReference type="KEGG" id="pdj:D0907_13935"/>
<keyword evidence="3" id="KW-0548">Nucleotidyltransferase</keyword>
<sequence>MLLESANTLRYCRHILLPQVQEEGQEAIMASHVLVVGAGGLGSAVLPYLVAAGVGKITLFDHDTVDITNLQRQILHTENSVGQLKVESAKQQLTALNSQVKMTTYASEFTTHHEPELISADVVVDCSDNLATRLLLNRLCWTHKTPLISGSAIRMEGQLIHFPMRDGDPCYACVARLFKEPSLSCMEAGVLAPVVGTLGSLQATEALKSLLSMPPKTVSMLLYDAEHLTFKEFIIPKQPHCEVCAER</sequence>
<dbReference type="GO" id="GO:0004792">
    <property type="term" value="F:thiosulfate-cyanide sulfurtransferase activity"/>
    <property type="evidence" value="ECO:0007669"/>
    <property type="project" value="TreeGrafter"/>
</dbReference>
<dbReference type="GeneID" id="99506573"/>
<dbReference type="Proteomes" id="UP000264605">
    <property type="component" value="Chromosome"/>
</dbReference>
<dbReference type="RefSeq" id="WP_118844635.1">
    <property type="nucleotide sequence ID" value="NZ_CP032090.1"/>
</dbReference>
<dbReference type="PANTHER" id="PTHR10953:SF102">
    <property type="entry name" value="ADENYLYLTRANSFERASE AND SULFURTRANSFERASE MOCS3"/>
    <property type="match status" value="1"/>
</dbReference>
<dbReference type="NCBIfam" id="NF004281">
    <property type="entry name" value="PRK05690.1"/>
    <property type="match status" value="1"/>
</dbReference>
<reference evidence="3 4" key="1">
    <citation type="submission" date="2018-08" db="EMBL/GenBank/DDBJ databases">
        <title>Draft genome sequence of Pseudoalteromonas donghaensis HJ51.</title>
        <authorList>
            <person name="Oh J."/>
            <person name="Roh D."/>
        </authorList>
    </citation>
    <scope>NUCLEOTIDE SEQUENCE [LARGE SCALE GENOMIC DNA]</scope>
    <source>
        <strain evidence="3 4">HJ51</strain>
    </source>
</reference>
<keyword evidence="3" id="KW-0808">Transferase</keyword>
<feature type="domain" description="THIF-type NAD/FAD binding fold" evidence="2">
    <location>
        <begin position="11"/>
        <end position="243"/>
    </location>
</feature>
<dbReference type="GO" id="GO:0008641">
    <property type="term" value="F:ubiquitin-like modifier activating enzyme activity"/>
    <property type="evidence" value="ECO:0007669"/>
    <property type="project" value="InterPro"/>
</dbReference>
<dbReference type="EMBL" id="CP032090">
    <property type="protein sequence ID" value="AXV66299.1"/>
    <property type="molecule type" value="Genomic_DNA"/>
</dbReference>
<dbReference type="InterPro" id="IPR035985">
    <property type="entry name" value="Ubiquitin-activating_enz"/>
</dbReference>
<dbReference type="GO" id="GO:0016779">
    <property type="term" value="F:nucleotidyltransferase activity"/>
    <property type="evidence" value="ECO:0007669"/>
    <property type="project" value="UniProtKB-KW"/>
</dbReference>
<dbReference type="PANTHER" id="PTHR10953">
    <property type="entry name" value="UBIQUITIN-ACTIVATING ENZYME E1"/>
    <property type="match status" value="1"/>
</dbReference>